<dbReference type="EC" id="3.1.3.48" evidence="2"/>
<dbReference type="CDD" id="cd14498">
    <property type="entry name" value="DSP"/>
    <property type="match status" value="1"/>
</dbReference>
<evidence type="ECO:0000259" key="6">
    <source>
        <dbReference type="PROSITE" id="PS50054"/>
    </source>
</evidence>
<gene>
    <name evidence="8" type="ORF">EIP91_009905</name>
</gene>
<dbReference type="InterPro" id="IPR000387">
    <property type="entry name" value="Tyr_Pase_dom"/>
</dbReference>
<dbReference type="EMBL" id="RWJN01000058">
    <property type="protein sequence ID" value="TCD68759.1"/>
    <property type="molecule type" value="Genomic_DNA"/>
</dbReference>
<organism evidence="8 9">
    <name type="scientific">Steccherinum ochraceum</name>
    <dbReference type="NCBI Taxonomy" id="92696"/>
    <lineage>
        <taxon>Eukaryota</taxon>
        <taxon>Fungi</taxon>
        <taxon>Dikarya</taxon>
        <taxon>Basidiomycota</taxon>
        <taxon>Agaricomycotina</taxon>
        <taxon>Agaricomycetes</taxon>
        <taxon>Polyporales</taxon>
        <taxon>Steccherinaceae</taxon>
        <taxon>Steccherinum</taxon>
    </lineage>
</organism>
<name>A0A4R0RT78_9APHY</name>
<dbReference type="Pfam" id="PF08568">
    <property type="entry name" value="Kinetochor_Ybp2"/>
    <property type="match status" value="1"/>
</dbReference>
<dbReference type="AlphaFoldDB" id="A0A4R0RT78"/>
<feature type="region of interest" description="Disordered" evidence="5">
    <location>
        <begin position="232"/>
        <end position="257"/>
    </location>
</feature>
<comment type="caution">
    <text evidence="8">The sequence shown here is derived from an EMBL/GenBank/DDBJ whole genome shotgun (WGS) entry which is preliminary data.</text>
</comment>
<sequence>MDQIIENLWLGDLPSALRVEALRRNNIHSIVSAMTFVHHQIDIYDTEDTDVLKHFATAIAFIEKELDKGRGVLVHCFAGVSRSATIVAAYLMHSRGLDPTAALNLIRERRPHVDPNEGFMKQLDIFYKNSFKSSAEDKSSRMFYAERTAKQMISGDGTIDKEMLATYVQPSPATQTSSRRRLRCKMCRQNLATRENMVGHGLSSSGTSHKPPLLPVDNTDVDAATRLGEQFSESLSLAEAESSSDTSKALPISEEIPGRPAQPALARTFAHPSEISAQLYSNPALAALRSPDAPIPLPAQKTKPSSPIAAVSTPILADPKCSGYFVEPMKWMDSSLSDHQTAGKIVCPNLRCKAKLGNYDWAGDEVGPMLSKILDDAFHLEQPQYTLRDVYTAVEATSTGEEVDVLMVIPSLLLSNKEGGIEMLNMIGRIGSARESIISLQEVLGRLSVSLASEAEDSQDEEDTEDSETVAISSASQLVRVLDSYALVLPRLPKRRKPPSDTLQPLFSQLESVVDLAGRQSSDQAGGQIVISVGRILSGLCHWIRGSEDDEAKCKDILFKFACSTLKSCSRSIHCNLAQNVFEKLFPRYVSGPVPSSSQDVEDPVQSVLSALQDLGFTITDYLHQPSIGSLVLLAHSEHYDLGSDLSSLLRWLLASIQTNTALDESLAILLTSLFNIKAGNTLDVPPEFIIPLVHVLGPLAGSHHDPLTRHLIFRLLSLALSIAPPEIRLELLRDLLSDSEALTAQMQVAAIGLVREAAMEALAMTSGASPFASPTLLREIGPLIFSLQSPEIFSDCEVPLDDFMDSAEPLRLIEGLTLLYLLVQRDTGNLTGIRNRREIDRISQSFLTPLDIQLTFWKREPDVDEHEAAHKHDAMQLGILDMWLERTTSALRAIS</sequence>
<dbReference type="PROSITE" id="PS50054">
    <property type="entry name" value="TYR_PHOSPHATASE_DUAL"/>
    <property type="match status" value="1"/>
</dbReference>
<feature type="domain" description="Tyrosine-protein phosphatase" evidence="6">
    <location>
        <begin position="1"/>
        <end position="132"/>
    </location>
</feature>
<dbReference type="Pfam" id="PF00782">
    <property type="entry name" value="DSPc"/>
    <property type="match status" value="1"/>
</dbReference>
<dbReference type="STRING" id="92696.A0A4R0RT78"/>
<dbReference type="Gene3D" id="3.90.190.10">
    <property type="entry name" value="Protein tyrosine phosphatase superfamily"/>
    <property type="match status" value="1"/>
</dbReference>
<evidence type="ECO:0000256" key="3">
    <source>
        <dbReference type="ARBA" id="ARBA00022801"/>
    </source>
</evidence>
<feature type="domain" description="Tyrosine specific protein phosphatases" evidence="7">
    <location>
        <begin position="53"/>
        <end position="113"/>
    </location>
</feature>
<dbReference type="GO" id="GO:0005634">
    <property type="term" value="C:nucleus"/>
    <property type="evidence" value="ECO:0007669"/>
    <property type="project" value="TreeGrafter"/>
</dbReference>
<dbReference type="PANTHER" id="PTHR45848:SF4">
    <property type="entry name" value="DUAL SPECIFICITY PROTEIN PHOSPHATASE 12"/>
    <property type="match status" value="1"/>
</dbReference>
<feature type="compositionally biased region" description="Low complexity" evidence="5">
    <location>
        <begin position="232"/>
        <end position="244"/>
    </location>
</feature>
<dbReference type="InterPro" id="IPR003595">
    <property type="entry name" value="Tyr_Pase_cat"/>
</dbReference>
<evidence type="ECO:0000256" key="4">
    <source>
        <dbReference type="ARBA" id="ARBA00022912"/>
    </source>
</evidence>
<dbReference type="SUPFAM" id="SSF52799">
    <property type="entry name" value="(Phosphotyrosine protein) phosphatases II"/>
    <property type="match status" value="1"/>
</dbReference>
<proteinExistence type="inferred from homology"/>
<dbReference type="PROSITE" id="PS50056">
    <property type="entry name" value="TYR_PHOSPHATASE_2"/>
    <property type="match status" value="1"/>
</dbReference>
<dbReference type="OrthoDB" id="2017893at2759"/>
<reference evidence="8 9" key="1">
    <citation type="submission" date="2018-11" db="EMBL/GenBank/DDBJ databases">
        <title>Genome assembly of Steccherinum ochraceum LE-BIN_3174, the white-rot fungus of the Steccherinaceae family (The Residual Polyporoid clade, Polyporales, Basidiomycota).</title>
        <authorList>
            <person name="Fedorova T.V."/>
            <person name="Glazunova O.A."/>
            <person name="Landesman E.O."/>
            <person name="Moiseenko K.V."/>
            <person name="Psurtseva N.V."/>
            <person name="Savinova O.S."/>
            <person name="Shakhova N.V."/>
            <person name="Tyazhelova T.V."/>
            <person name="Vasina D.V."/>
        </authorList>
    </citation>
    <scope>NUCLEOTIDE SEQUENCE [LARGE SCALE GENOMIC DNA]</scope>
    <source>
        <strain evidence="8 9">LE-BIN_3174</strain>
    </source>
</reference>
<evidence type="ECO:0000256" key="2">
    <source>
        <dbReference type="ARBA" id="ARBA00013064"/>
    </source>
</evidence>
<evidence type="ECO:0000313" key="9">
    <source>
        <dbReference type="Proteomes" id="UP000292702"/>
    </source>
</evidence>
<dbReference type="InterPro" id="IPR029021">
    <property type="entry name" value="Prot-tyrosine_phosphatase-like"/>
</dbReference>
<dbReference type="Proteomes" id="UP000292702">
    <property type="component" value="Unassembled WGS sequence"/>
</dbReference>
<dbReference type="InterPro" id="IPR016130">
    <property type="entry name" value="Tyr_Pase_AS"/>
</dbReference>
<evidence type="ECO:0000259" key="7">
    <source>
        <dbReference type="PROSITE" id="PS50056"/>
    </source>
</evidence>
<keyword evidence="4" id="KW-0904">Protein phosphatase</keyword>
<dbReference type="SMART" id="SM00195">
    <property type="entry name" value="DSPc"/>
    <property type="match status" value="1"/>
</dbReference>
<accession>A0A4R0RT78</accession>
<dbReference type="InterPro" id="IPR020422">
    <property type="entry name" value="TYR_PHOSPHATASE_DUAL_dom"/>
</dbReference>
<keyword evidence="3" id="KW-0378">Hydrolase</keyword>
<dbReference type="SMART" id="SM00404">
    <property type="entry name" value="PTPc_motif"/>
    <property type="match status" value="1"/>
</dbReference>
<dbReference type="GO" id="GO:0004725">
    <property type="term" value="F:protein tyrosine phosphatase activity"/>
    <property type="evidence" value="ECO:0007669"/>
    <property type="project" value="UniProtKB-EC"/>
</dbReference>
<dbReference type="InterPro" id="IPR000340">
    <property type="entry name" value="Dual-sp_phosphatase_cat-dom"/>
</dbReference>
<evidence type="ECO:0000256" key="5">
    <source>
        <dbReference type="SAM" id="MobiDB-lite"/>
    </source>
</evidence>
<keyword evidence="9" id="KW-1185">Reference proteome</keyword>
<evidence type="ECO:0000256" key="1">
    <source>
        <dbReference type="ARBA" id="ARBA00008601"/>
    </source>
</evidence>
<evidence type="ECO:0000313" key="8">
    <source>
        <dbReference type="EMBL" id="TCD68759.1"/>
    </source>
</evidence>
<dbReference type="GO" id="GO:0008138">
    <property type="term" value="F:protein tyrosine/serine/threonine phosphatase activity"/>
    <property type="evidence" value="ECO:0007669"/>
    <property type="project" value="TreeGrafter"/>
</dbReference>
<protein>
    <recommendedName>
        <fullName evidence="2">protein-tyrosine-phosphatase</fullName>
        <ecNumber evidence="2">3.1.3.48</ecNumber>
    </recommendedName>
</protein>
<comment type="similarity">
    <text evidence="1">Belongs to the protein-tyrosine phosphatase family. Non-receptor class dual specificity subfamily.</text>
</comment>
<dbReference type="PANTHER" id="PTHR45848">
    <property type="entry name" value="DUAL SPECIFICITY PROTEIN PHOSPHATASE 12 FAMILY MEMBER"/>
    <property type="match status" value="1"/>
</dbReference>
<dbReference type="InterPro" id="IPR013877">
    <property type="entry name" value="YAP-bd/ALF4/Glomulin"/>
</dbReference>
<dbReference type="PROSITE" id="PS00383">
    <property type="entry name" value="TYR_PHOSPHATASE_1"/>
    <property type="match status" value="1"/>
</dbReference>